<evidence type="ECO:0000313" key="4">
    <source>
        <dbReference type="Proteomes" id="UP000008792"/>
    </source>
</evidence>
<dbReference type="HOGENOM" id="CLU_621537_0_0_1"/>
<dbReference type="SMR" id="B4MA51"/>
<dbReference type="OrthoDB" id="7873267at2759"/>
<protein>
    <submittedName>
        <fullName evidence="3">Uncharacterized protein</fullName>
    </submittedName>
</protein>
<gene>
    <name evidence="3" type="primary">Dvir\GJ15845</name>
    <name evidence="3" type="ORF">Dvir_GJ15845</name>
</gene>
<feature type="region of interest" description="Disordered" evidence="2">
    <location>
        <begin position="1"/>
        <end position="62"/>
    </location>
</feature>
<dbReference type="eggNOG" id="ENOG502T70H">
    <property type="taxonomic scope" value="Eukaryota"/>
</dbReference>
<accession>B4MA51</accession>
<dbReference type="InParanoid" id="B4MA51"/>
<feature type="coiled-coil region" evidence="1">
    <location>
        <begin position="212"/>
        <end position="253"/>
    </location>
</feature>
<proteinExistence type="predicted"/>
<keyword evidence="4" id="KW-1185">Reference proteome</keyword>
<feature type="compositionally biased region" description="Basic residues" evidence="2">
    <location>
        <begin position="152"/>
        <end position="162"/>
    </location>
</feature>
<name>B4MA51_DROVI</name>
<feature type="compositionally biased region" description="Polar residues" evidence="2">
    <location>
        <begin position="99"/>
        <end position="124"/>
    </location>
</feature>
<feature type="region of interest" description="Disordered" evidence="2">
    <location>
        <begin position="78"/>
        <end position="162"/>
    </location>
</feature>
<keyword evidence="1" id="KW-0175">Coiled coil</keyword>
<organism evidence="3 4">
    <name type="scientific">Drosophila virilis</name>
    <name type="common">Fruit fly</name>
    <dbReference type="NCBI Taxonomy" id="7244"/>
    <lineage>
        <taxon>Eukaryota</taxon>
        <taxon>Metazoa</taxon>
        <taxon>Ecdysozoa</taxon>
        <taxon>Arthropoda</taxon>
        <taxon>Hexapoda</taxon>
        <taxon>Insecta</taxon>
        <taxon>Pterygota</taxon>
        <taxon>Neoptera</taxon>
        <taxon>Endopterygota</taxon>
        <taxon>Diptera</taxon>
        <taxon>Brachycera</taxon>
        <taxon>Muscomorpha</taxon>
        <taxon>Ephydroidea</taxon>
        <taxon>Drosophilidae</taxon>
        <taxon>Drosophila</taxon>
    </lineage>
</organism>
<dbReference type="AlphaFoldDB" id="B4MA51"/>
<evidence type="ECO:0000256" key="2">
    <source>
        <dbReference type="SAM" id="MobiDB-lite"/>
    </source>
</evidence>
<sequence length="334" mass="38445">MTAAETEENGPSNSSRNCADAPRSGLPPAQDQVRDQRLELKQSPNARTDLAQGFPCAGGQPKVYPTLRLRLRETIQSVPEAAETDNVPVLVQGPRQAGGRSSSSTSRLVRQAVTQPRRVSTPPASTRPVEMMPMPSPSPSPSASAKQELLRRRQSRREAHRLHSLKQMRKQMSEKCYEDWLHAKRRVQCSARLPNASAEAQRKRREESQLCLAQWQQRKRQELEQRREEELRAEQEQRVHEQLRRQLSQLAWERWLAQLAVKTQSNSGLQTEFRQRIRLRAQPSSARQQQQLEQSKLQEQVTSLYLHVPLSAAQRALRRRLDAIDAVHLQRRRR</sequence>
<evidence type="ECO:0000313" key="3">
    <source>
        <dbReference type="EMBL" id="EDW66110.2"/>
    </source>
</evidence>
<evidence type="ECO:0000256" key="1">
    <source>
        <dbReference type="SAM" id="Coils"/>
    </source>
</evidence>
<dbReference type="EMBL" id="CH940655">
    <property type="protein sequence ID" value="EDW66110.2"/>
    <property type="molecule type" value="Genomic_DNA"/>
</dbReference>
<reference evidence="3 4" key="1">
    <citation type="journal article" date="2007" name="Nature">
        <title>Evolution of genes and genomes on the Drosophila phylogeny.</title>
        <authorList>
            <consortium name="Drosophila 12 Genomes Consortium"/>
            <person name="Clark A.G."/>
            <person name="Eisen M.B."/>
            <person name="Smith D.R."/>
            <person name="Bergman C.M."/>
            <person name="Oliver B."/>
            <person name="Markow T.A."/>
            <person name="Kaufman T.C."/>
            <person name="Kellis M."/>
            <person name="Gelbart W."/>
            <person name="Iyer V.N."/>
            <person name="Pollard D.A."/>
            <person name="Sackton T.B."/>
            <person name="Larracuente A.M."/>
            <person name="Singh N.D."/>
            <person name="Abad J.P."/>
            <person name="Abt D.N."/>
            <person name="Adryan B."/>
            <person name="Aguade M."/>
            <person name="Akashi H."/>
            <person name="Anderson W.W."/>
            <person name="Aquadro C.F."/>
            <person name="Ardell D.H."/>
            <person name="Arguello R."/>
            <person name="Artieri C.G."/>
            <person name="Barbash D.A."/>
            <person name="Barker D."/>
            <person name="Barsanti P."/>
            <person name="Batterham P."/>
            <person name="Batzoglou S."/>
            <person name="Begun D."/>
            <person name="Bhutkar A."/>
            <person name="Blanco E."/>
            <person name="Bosak S.A."/>
            <person name="Bradley R.K."/>
            <person name="Brand A.D."/>
            <person name="Brent M.R."/>
            <person name="Brooks A.N."/>
            <person name="Brown R.H."/>
            <person name="Butlin R.K."/>
            <person name="Caggese C."/>
            <person name="Calvi B.R."/>
            <person name="Bernardo de Carvalho A."/>
            <person name="Caspi A."/>
            <person name="Castrezana S."/>
            <person name="Celniker S.E."/>
            <person name="Chang J.L."/>
            <person name="Chapple C."/>
            <person name="Chatterji S."/>
            <person name="Chinwalla A."/>
            <person name="Civetta A."/>
            <person name="Clifton S.W."/>
            <person name="Comeron J.M."/>
            <person name="Costello J.C."/>
            <person name="Coyne J.A."/>
            <person name="Daub J."/>
            <person name="David R.G."/>
            <person name="Delcher A.L."/>
            <person name="Delehaunty K."/>
            <person name="Do C.B."/>
            <person name="Ebling H."/>
            <person name="Edwards K."/>
            <person name="Eickbush T."/>
            <person name="Evans J.D."/>
            <person name="Filipski A."/>
            <person name="Findeiss S."/>
            <person name="Freyhult E."/>
            <person name="Fulton L."/>
            <person name="Fulton R."/>
            <person name="Garcia A.C."/>
            <person name="Gardiner A."/>
            <person name="Garfield D.A."/>
            <person name="Garvin B.E."/>
            <person name="Gibson G."/>
            <person name="Gilbert D."/>
            <person name="Gnerre S."/>
            <person name="Godfrey J."/>
            <person name="Good R."/>
            <person name="Gotea V."/>
            <person name="Gravely B."/>
            <person name="Greenberg A.J."/>
            <person name="Griffiths-Jones S."/>
            <person name="Gross S."/>
            <person name="Guigo R."/>
            <person name="Gustafson E.A."/>
            <person name="Haerty W."/>
            <person name="Hahn M.W."/>
            <person name="Halligan D.L."/>
            <person name="Halpern A.L."/>
            <person name="Halter G.M."/>
            <person name="Han M.V."/>
            <person name="Heger A."/>
            <person name="Hillier L."/>
            <person name="Hinrichs A.S."/>
            <person name="Holmes I."/>
            <person name="Hoskins R.A."/>
            <person name="Hubisz M.J."/>
            <person name="Hultmark D."/>
            <person name="Huntley M.A."/>
            <person name="Jaffe D.B."/>
            <person name="Jagadeeshan S."/>
            <person name="Jeck W.R."/>
            <person name="Johnson J."/>
            <person name="Jones C.D."/>
            <person name="Jordan W.C."/>
            <person name="Karpen G.H."/>
            <person name="Kataoka E."/>
            <person name="Keightley P.D."/>
            <person name="Kheradpour P."/>
            <person name="Kirkness E.F."/>
            <person name="Koerich L.B."/>
            <person name="Kristiansen K."/>
            <person name="Kudrna D."/>
            <person name="Kulathinal R.J."/>
            <person name="Kumar S."/>
            <person name="Kwok R."/>
            <person name="Lander E."/>
            <person name="Langley C.H."/>
            <person name="Lapoint R."/>
            <person name="Lazzaro B.P."/>
            <person name="Lee S.J."/>
            <person name="Levesque L."/>
            <person name="Li R."/>
            <person name="Lin C.F."/>
            <person name="Lin M.F."/>
            <person name="Lindblad-Toh K."/>
            <person name="Llopart A."/>
            <person name="Long M."/>
            <person name="Low L."/>
            <person name="Lozovsky E."/>
            <person name="Lu J."/>
            <person name="Luo M."/>
            <person name="Machado C.A."/>
            <person name="Makalowski W."/>
            <person name="Marzo M."/>
            <person name="Matsuda M."/>
            <person name="Matzkin L."/>
            <person name="McAllister B."/>
            <person name="McBride C.S."/>
            <person name="McKernan B."/>
            <person name="McKernan K."/>
            <person name="Mendez-Lago M."/>
            <person name="Minx P."/>
            <person name="Mollenhauer M.U."/>
            <person name="Montooth K."/>
            <person name="Mount S.M."/>
            <person name="Mu X."/>
            <person name="Myers E."/>
            <person name="Negre B."/>
            <person name="Newfeld S."/>
            <person name="Nielsen R."/>
            <person name="Noor M.A."/>
            <person name="O'Grady P."/>
            <person name="Pachter L."/>
            <person name="Papaceit M."/>
            <person name="Parisi M.J."/>
            <person name="Parisi M."/>
            <person name="Parts L."/>
            <person name="Pedersen J.S."/>
            <person name="Pesole G."/>
            <person name="Phillippy A.M."/>
            <person name="Ponting C.P."/>
            <person name="Pop M."/>
            <person name="Porcelli D."/>
            <person name="Powell J.R."/>
            <person name="Prohaska S."/>
            <person name="Pruitt K."/>
            <person name="Puig M."/>
            <person name="Quesneville H."/>
            <person name="Ram K.R."/>
            <person name="Rand D."/>
            <person name="Rasmussen M.D."/>
            <person name="Reed L.K."/>
            <person name="Reenan R."/>
            <person name="Reily A."/>
            <person name="Remington K.A."/>
            <person name="Rieger T.T."/>
            <person name="Ritchie M.G."/>
            <person name="Robin C."/>
            <person name="Rogers Y.H."/>
            <person name="Rohde C."/>
            <person name="Rozas J."/>
            <person name="Rubenfield M.J."/>
            <person name="Ruiz A."/>
            <person name="Russo S."/>
            <person name="Salzberg S.L."/>
            <person name="Sanchez-Gracia A."/>
            <person name="Saranga D.J."/>
            <person name="Sato H."/>
            <person name="Schaeffer S.W."/>
            <person name="Schatz M.C."/>
            <person name="Schlenke T."/>
            <person name="Schwartz R."/>
            <person name="Segarra C."/>
            <person name="Singh R.S."/>
            <person name="Sirot L."/>
            <person name="Sirota M."/>
            <person name="Sisneros N.B."/>
            <person name="Smith C.D."/>
            <person name="Smith T.F."/>
            <person name="Spieth J."/>
            <person name="Stage D.E."/>
            <person name="Stark A."/>
            <person name="Stephan W."/>
            <person name="Strausberg R.L."/>
            <person name="Strempel S."/>
            <person name="Sturgill D."/>
            <person name="Sutton G."/>
            <person name="Sutton G.G."/>
            <person name="Tao W."/>
            <person name="Teichmann S."/>
            <person name="Tobari Y.N."/>
            <person name="Tomimura Y."/>
            <person name="Tsolas J.M."/>
            <person name="Valente V.L."/>
            <person name="Venter E."/>
            <person name="Venter J.C."/>
            <person name="Vicario S."/>
            <person name="Vieira F.G."/>
            <person name="Vilella A.J."/>
            <person name="Villasante A."/>
            <person name="Walenz B."/>
            <person name="Wang J."/>
            <person name="Wasserman M."/>
            <person name="Watts T."/>
            <person name="Wilson D."/>
            <person name="Wilson R.K."/>
            <person name="Wing R.A."/>
            <person name="Wolfner M.F."/>
            <person name="Wong A."/>
            <person name="Wong G.K."/>
            <person name="Wu C.I."/>
            <person name="Wu G."/>
            <person name="Yamamoto D."/>
            <person name="Yang H.P."/>
            <person name="Yang S.P."/>
            <person name="Yorke J.A."/>
            <person name="Yoshida K."/>
            <person name="Zdobnov E."/>
            <person name="Zhang P."/>
            <person name="Zhang Y."/>
            <person name="Zimin A.V."/>
            <person name="Baldwin J."/>
            <person name="Abdouelleil A."/>
            <person name="Abdulkadir J."/>
            <person name="Abebe A."/>
            <person name="Abera B."/>
            <person name="Abreu J."/>
            <person name="Acer S.C."/>
            <person name="Aftuck L."/>
            <person name="Alexander A."/>
            <person name="An P."/>
            <person name="Anderson E."/>
            <person name="Anderson S."/>
            <person name="Arachi H."/>
            <person name="Azer M."/>
            <person name="Bachantsang P."/>
            <person name="Barry A."/>
            <person name="Bayul T."/>
            <person name="Berlin A."/>
            <person name="Bessette D."/>
            <person name="Bloom T."/>
            <person name="Blye J."/>
            <person name="Boguslavskiy L."/>
            <person name="Bonnet C."/>
            <person name="Boukhgalter B."/>
            <person name="Bourzgui I."/>
            <person name="Brown A."/>
            <person name="Cahill P."/>
            <person name="Channer S."/>
            <person name="Cheshatsang Y."/>
            <person name="Chuda L."/>
            <person name="Citroen M."/>
            <person name="Collymore A."/>
            <person name="Cooke P."/>
            <person name="Costello M."/>
            <person name="D'Aco K."/>
            <person name="Daza R."/>
            <person name="De Haan G."/>
            <person name="DeGray S."/>
            <person name="DeMaso C."/>
            <person name="Dhargay N."/>
            <person name="Dooley K."/>
            <person name="Dooley E."/>
            <person name="Doricent M."/>
            <person name="Dorje P."/>
            <person name="Dorjee K."/>
            <person name="Dupes A."/>
            <person name="Elong R."/>
            <person name="Falk J."/>
            <person name="Farina A."/>
            <person name="Faro S."/>
            <person name="Ferguson D."/>
            <person name="Fisher S."/>
            <person name="Foley C.D."/>
            <person name="Franke A."/>
            <person name="Friedrich D."/>
            <person name="Gadbois L."/>
            <person name="Gearin G."/>
            <person name="Gearin C.R."/>
            <person name="Giannoukos G."/>
            <person name="Goode T."/>
            <person name="Graham J."/>
            <person name="Grandbois E."/>
            <person name="Grewal S."/>
            <person name="Gyaltsen K."/>
            <person name="Hafez N."/>
            <person name="Hagos B."/>
            <person name="Hall J."/>
            <person name="Henson C."/>
            <person name="Hollinger A."/>
            <person name="Honan T."/>
            <person name="Huard M.D."/>
            <person name="Hughes L."/>
            <person name="Hurhula B."/>
            <person name="Husby M.E."/>
            <person name="Kamat A."/>
            <person name="Kanga B."/>
            <person name="Kashin S."/>
            <person name="Khazanovich D."/>
            <person name="Kisner P."/>
            <person name="Lance K."/>
            <person name="Lara M."/>
            <person name="Lee W."/>
            <person name="Lennon N."/>
            <person name="Letendre F."/>
            <person name="LeVine R."/>
            <person name="Lipovsky A."/>
            <person name="Liu X."/>
            <person name="Liu J."/>
            <person name="Liu S."/>
            <person name="Lokyitsang T."/>
            <person name="Lokyitsang Y."/>
            <person name="Lubonja R."/>
            <person name="Lui A."/>
            <person name="MacDonald P."/>
            <person name="Magnisalis V."/>
            <person name="Maru K."/>
            <person name="Matthews C."/>
            <person name="McCusker W."/>
            <person name="McDonough S."/>
            <person name="Mehta T."/>
            <person name="Meldrim J."/>
            <person name="Meneus L."/>
            <person name="Mihai O."/>
            <person name="Mihalev A."/>
            <person name="Mihova T."/>
            <person name="Mittelman R."/>
            <person name="Mlenga V."/>
            <person name="Montmayeur A."/>
            <person name="Mulrain L."/>
            <person name="Navidi A."/>
            <person name="Naylor J."/>
            <person name="Negash T."/>
            <person name="Nguyen T."/>
            <person name="Nguyen N."/>
            <person name="Nicol R."/>
            <person name="Norbu C."/>
            <person name="Norbu N."/>
            <person name="Novod N."/>
            <person name="O'Neill B."/>
            <person name="Osman S."/>
            <person name="Markiewicz E."/>
            <person name="Oyono O.L."/>
            <person name="Patti C."/>
            <person name="Phunkhang P."/>
            <person name="Pierre F."/>
            <person name="Priest M."/>
            <person name="Raghuraman S."/>
            <person name="Rege F."/>
            <person name="Reyes R."/>
            <person name="Rise C."/>
            <person name="Rogov P."/>
            <person name="Ross K."/>
            <person name="Ryan E."/>
            <person name="Settipalli S."/>
            <person name="Shea T."/>
            <person name="Sherpa N."/>
            <person name="Shi L."/>
            <person name="Shih D."/>
            <person name="Sparrow T."/>
            <person name="Spaulding J."/>
            <person name="Stalker J."/>
            <person name="Stange-Thomann N."/>
            <person name="Stavropoulos S."/>
            <person name="Stone C."/>
            <person name="Strader C."/>
            <person name="Tesfaye S."/>
            <person name="Thomson T."/>
            <person name="Thoulutsang Y."/>
            <person name="Thoulutsang D."/>
            <person name="Topham K."/>
            <person name="Topping I."/>
            <person name="Tsamla T."/>
            <person name="Vassiliev H."/>
            <person name="Vo A."/>
            <person name="Wangchuk T."/>
            <person name="Wangdi T."/>
            <person name="Weiand M."/>
            <person name="Wilkinson J."/>
            <person name="Wilson A."/>
            <person name="Yadav S."/>
            <person name="Young G."/>
            <person name="Yu Q."/>
            <person name="Zembek L."/>
            <person name="Zhong D."/>
            <person name="Zimmer A."/>
            <person name="Zwirko Z."/>
            <person name="Jaffe D.B."/>
            <person name="Alvarez P."/>
            <person name="Brockman W."/>
            <person name="Butler J."/>
            <person name="Chin C."/>
            <person name="Gnerre S."/>
            <person name="Grabherr M."/>
            <person name="Kleber M."/>
            <person name="Mauceli E."/>
            <person name="MacCallum I."/>
        </authorList>
    </citation>
    <scope>NUCLEOTIDE SEQUENCE [LARGE SCALE GENOMIC DNA]</scope>
    <source>
        <strain evidence="4">Tucson 15010-1051.87</strain>
    </source>
</reference>
<dbReference type="Proteomes" id="UP000008792">
    <property type="component" value="Unassembled WGS sequence"/>
</dbReference>